<evidence type="ECO:0000256" key="1">
    <source>
        <dbReference type="ARBA" id="ARBA00004127"/>
    </source>
</evidence>
<dbReference type="GO" id="GO:0012505">
    <property type="term" value="C:endomembrane system"/>
    <property type="evidence" value="ECO:0007669"/>
    <property type="project" value="UniProtKB-SubCell"/>
</dbReference>
<evidence type="ECO:0000256" key="12">
    <source>
        <dbReference type="SAM" id="MobiDB-lite"/>
    </source>
</evidence>
<evidence type="ECO:0000256" key="4">
    <source>
        <dbReference type="ARBA" id="ARBA00022538"/>
    </source>
</evidence>
<feature type="transmembrane region" description="Helical" evidence="13">
    <location>
        <begin position="94"/>
        <end position="116"/>
    </location>
</feature>
<dbReference type="KEGG" id="hro:HELRODRAFT_98638"/>
<evidence type="ECO:0000313" key="15">
    <source>
        <dbReference type="EnsemblMetazoa" id="HelroP98638"/>
    </source>
</evidence>
<evidence type="ECO:0000256" key="10">
    <source>
        <dbReference type="ARBA" id="ARBA00023136"/>
    </source>
</evidence>
<keyword evidence="16" id="KW-1185">Reference proteome</keyword>
<evidence type="ECO:0000256" key="13">
    <source>
        <dbReference type="SAM" id="Phobius"/>
    </source>
</evidence>
<evidence type="ECO:0000256" key="2">
    <source>
        <dbReference type="ARBA" id="ARBA00005766"/>
    </source>
</evidence>
<dbReference type="RefSeq" id="XP_009014659.1">
    <property type="nucleotide sequence ID" value="XM_009016411.1"/>
</dbReference>
<keyword evidence="4" id="KW-0633">Potassium transport</keyword>
<evidence type="ECO:0008006" key="17">
    <source>
        <dbReference type="Google" id="ProtNLM"/>
    </source>
</evidence>
<feature type="transmembrane region" description="Helical" evidence="13">
    <location>
        <begin position="218"/>
        <end position="237"/>
    </location>
</feature>
<keyword evidence="10 13" id="KW-0472">Membrane</keyword>
<keyword evidence="9" id="KW-0406">Ion transport</keyword>
<reference evidence="14 16" key="2">
    <citation type="journal article" date="2013" name="Nature">
        <title>Insights into bilaterian evolution from three spiralian genomes.</title>
        <authorList>
            <person name="Simakov O."/>
            <person name="Marletaz F."/>
            <person name="Cho S.J."/>
            <person name="Edsinger-Gonzales E."/>
            <person name="Havlak P."/>
            <person name="Hellsten U."/>
            <person name="Kuo D.H."/>
            <person name="Larsson T."/>
            <person name="Lv J."/>
            <person name="Arendt D."/>
            <person name="Savage R."/>
            <person name="Osoegawa K."/>
            <person name="de Jong P."/>
            <person name="Grimwood J."/>
            <person name="Chapman J.A."/>
            <person name="Shapiro H."/>
            <person name="Aerts A."/>
            <person name="Otillar R.P."/>
            <person name="Terry A.Y."/>
            <person name="Boore J.L."/>
            <person name="Grigoriev I.V."/>
            <person name="Lindberg D.R."/>
            <person name="Seaver E.C."/>
            <person name="Weisblat D.A."/>
            <person name="Putnam N.H."/>
            <person name="Rokhsar D.S."/>
        </authorList>
    </citation>
    <scope>NUCLEOTIDE SEQUENCE</scope>
</reference>
<keyword evidence="11" id="KW-0407">Ion channel</keyword>
<organism evidence="15 16">
    <name type="scientific">Helobdella robusta</name>
    <name type="common">Californian leech</name>
    <dbReference type="NCBI Taxonomy" id="6412"/>
    <lineage>
        <taxon>Eukaryota</taxon>
        <taxon>Metazoa</taxon>
        <taxon>Spiralia</taxon>
        <taxon>Lophotrochozoa</taxon>
        <taxon>Annelida</taxon>
        <taxon>Clitellata</taxon>
        <taxon>Hirudinea</taxon>
        <taxon>Rhynchobdellida</taxon>
        <taxon>Glossiphoniidae</taxon>
        <taxon>Helobdella</taxon>
    </lineage>
</organism>
<reference evidence="15" key="3">
    <citation type="submission" date="2015-06" db="UniProtKB">
        <authorList>
            <consortium name="EnsemblMetazoa"/>
        </authorList>
    </citation>
    <scope>IDENTIFICATION</scope>
</reference>
<dbReference type="InParanoid" id="T1G9N9"/>
<proteinExistence type="inferred from homology"/>
<evidence type="ECO:0000256" key="7">
    <source>
        <dbReference type="ARBA" id="ARBA00022958"/>
    </source>
</evidence>
<evidence type="ECO:0000313" key="16">
    <source>
        <dbReference type="Proteomes" id="UP000015101"/>
    </source>
</evidence>
<accession>T1G9N9</accession>
<dbReference type="GeneID" id="20217785"/>
<evidence type="ECO:0000256" key="11">
    <source>
        <dbReference type="ARBA" id="ARBA00023303"/>
    </source>
</evidence>
<dbReference type="Proteomes" id="UP000015101">
    <property type="component" value="Unassembled WGS sequence"/>
</dbReference>
<dbReference type="GO" id="GO:0042802">
    <property type="term" value="F:identical protein binding"/>
    <property type="evidence" value="ECO:0007669"/>
    <property type="project" value="InterPro"/>
</dbReference>
<dbReference type="Pfam" id="PF05197">
    <property type="entry name" value="TRIC"/>
    <property type="match status" value="1"/>
</dbReference>
<dbReference type="OrthoDB" id="195817at2759"/>
<evidence type="ECO:0000256" key="3">
    <source>
        <dbReference type="ARBA" id="ARBA00022448"/>
    </source>
</evidence>
<feature type="region of interest" description="Disordered" evidence="12">
    <location>
        <begin position="284"/>
        <end position="320"/>
    </location>
</feature>
<dbReference type="HOGENOM" id="CLU_076376_0_0_1"/>
<dbReference type="EMBL" id="AMQM01003614">
    <property type="status" value="NOT_ANNOTATED_CDS"/>
    <property type="molecule type" value="Genomic_DNA"/>
</dbReference>
<dbReference type="GO" id="GO:0005267">
    <property type="term" value="F:potassium channel activity"/>
    <property type="evidence" value="ECO:0007669"/>
    <property type="project" value="UniProtKB-KW"/>
</dbReference>
<keyword evidence="7" id="KW-0630">Potassium</keyword>
<dbReference type="InterPro" id="IPR007866">
    <property type="entry name" value="TRIC_channel"/>
</dbReference>
<dbReference type="EnsemblMetazoa" id="HelroT98638">
    <property type="protein sequence ID" value="HelroP98638"/>
    <property type="gene ID" value="HelroG98638"/>
</dbReference>
<dbReference type="AlphaFoldDB" id="T1G9N9"/>
<evidence type="ECO:0000256" key="5">
    <source>
        <dbReference type="ARBA" id="ARBA00022692"/>
    </source>
</evidence>
<dbReference type="PANTHER" id="PTHR12454:SF11">
    <property type="entry name" value="GH25683P"/>
    <property type="match status" value="1"/>
</dbReference>
<keyword evidence="6" id="KW-0631">Potassium channel</keyword>
<comment type="similarity">
    <text evidence="2">Belongs to the TMEM38 family.</text>
</comment>
<keyword evidence="3" id="KW-0813">Transport</keyword>
<dbReference type="GO" id="GO:0016020">
    <property type="term" value="C:membrane"/>
    <property type="evidence" value="ECO:0007669"/>
    <property type="project" value="InterPro"/>
</dbReference>
<keyword evidence="5 13" id="KW-0812">Transmembrane</keyword>
<evidence type="ECO:0000256" key="9">
    <source>
        <dbReference type="ARBA" id="ARBA00023065"/>
    </source>
</evidence>
<name>T1G9N9_HELRO</name>
<comment type="subcellular location">
    <subcellularLocation>
        <location evidence="1">Endomembrane system</location>
        <topology evidence="1">Multi-pass membrane protein</topology>
    </subcellularLocation>
</comment>
<dbReference type="eggNOG" id="KOG3944">
    <property type="taxonomic scope" value="Eukaryota"/>
</dbReference>
<protein>
    <recommendedName>
        <fullName evidence="17">Trimeric intracellular cation channel type B</fullName>
    </recommendedName>
</protein>
<reference evidence="16" key="1">
    <citation type="submission" date="2012-12" db="EMBL/GenBank/DDBJ databases">
        <authorList>
            <person name="Hellsten U."/>
            <person name="Grimwood J."/>
            <person name="Chapman J.A."/>
            <person name="Shapiro H."/>
            <person name="Aerts A."/>
            <person name="Otillar R.P."/>
            <person name="Terry A.Y."/>
            <person name="Boore J.L."/>
            <person name="Simakov O."/>
            <person name="Marletaz F."/>
            <person name="Cho S.-J."/>
            <person name="Edsinger-Gonzales E."/>
            <person name="Havlak P."/>
            <person name="Kuo D.-H."/>
            <person name="Larsson T."/>
            <person name="Lv J."/>
            <person name="Arendt D."/>
            <person name="Savage R."/>
            <person name="Osoegawa K."/>
            <person name="de Jong P."/>
            <person name="Lindberg D.R."/>
            <person name="Seaver E.C."/>
            <person name="Weisblat D.A."/>
            <person name="Putnam N.H."/>
            <person name="Grigoriev I.V."/>
            <person name="Rokhsar D.S."/>
        </authorList>
    </citation>
    <scope>NUCLEOTIDE SEQUENCE</scope>
</reference>
<dbReference type="PANTHER" id="PTHR12454">
    <property type="entry name" value="TRIMERIC INTRACELLULAR CATION CHANNEL"/>
    <property type="match status" value="1"/>
</dbReference>
<feature type="transmembrane region" description="Helical" evidence="13">
    <location>
        <begin position="62"/>
        <end position="82"/>
    </location>
</feature>
<dbReference type="CTD" id="20217785"/>
<evidence type="ECO:0000256" key="8">
    <source>
        <dbReference type="ARBA" id="ARBA00022989"/>
    </source>
</evidence>
<sequence>MYEAIYNVAVTVKRFKMFPIFEVAHYILTCLSVREYTMNLSKGQISKDSQVLFSRAHPLCDWFGNLLMCFAGSFLGNFLLGEPLITPLQNTKEIVIITVVWYLINYSPFDVFFNFINLLPVKFILNLLKEVRRVNKVDQGINFALKVMPDTHIVPLAFGILKGTATNHMKVFHRLTCGVWQPSSIELLNPSIVTKTTFLGALLLFLHRSGHLSFIPEPILYLFIVVFFLNIKLLSYFKVDPFVPVENLLGCLFTGGVLDSLKRAVQQTSTGVAGTRLGINISESASGNVPGGPGAAGAQKEDGAGGNSAGSAGVKAKKDD</sequence>
<dbReference type="OMA" id="HNELLRP"/>
<gene>
    <name evidence="15" type="primary">20217785</name>
    <name evidence="14" type="ORF">HELRODRAFT_98638</name>
</gene>
<dbReference type="EMBL" id="KB096222">
    <property type="protein sequence ID" value="ESO07281.1"/>
    <property type="molecule type" value="Genomic_DNA"/>
</dbReference>
<keyword evidence="8 13" id="KW-1133">Transmembrane helix</keyword>
<evidence type="ECO:0000313" key="14">
    <source>
        <dbReference type="EMBL" id="ESO07281.1"/>
    </source>
</evidence>
<evidence type="ECO:0000256" key="6">
    <source>
        <dbReference type="ARBA" id="ARBA00022826"/>
    </source>
</evidence>